<dbReference type="GO" id="GO:1990423">
    <property type="term" value="C:RZZ complex"/>
    <property type="evidence" value="ECO:0007669"/>
    <property type="project" value="TreeGrafter"/>
</dbReference>
<dbReference type="GO" id="GO:0005737">
    <property type="term" value="C:cytoplasm"/>
    <property type="evidence" value="ECO:0007669"/>
    <property type="project" value="TreeGrafter"/>
</dbReference>
<dbReference type="STRING" id="43041.A0A182K6U4"/>
<feature type="domain" description="KNTC1 first ARM-repeats" evidence="4">
    <location>
        <begin position="390"/>
        <end position="617"/>
    </location>
</feature>
<keyword evidence="6" id="KW-1185">Reference proteome</keyword>
<accession>A0A182K6U4</accession>
<feature type="domain" description="Rod N-terminal" evidence="2">
    <location>
        <begin position="227"/>
        <end position="384"/>
    </location>
</feature>
<reference evidence="6" key="1">
    <citation type="submission" date="2013-03" db="EMBL/GenBank/DDBJ databases">
        <title>The Genome Sequence of Anopheles christyi ACHKN1017.</title>
        <authorList>
            <consortium name="The Broad Institute Genomics Platform"/>
            <person name="Neafsey D.E."/>
            <person name="Besansky N."/>
            <person name="Walker B."/>
            <person name="Young S.K."/>
            <person name="Zeng Q."/>
            <person name="Gargeya S."/>
            <person name="Fitzgerald M."/>
            <person name="Haas B."/>
            <person name="Abouelleil A."/>
            <person name="Allen A.W."/>
            <person name="Alvarado L."/>
            <person name="Arachchi H.M."/>
            <person name="Berlin A.M."/>
            <person name="Chapman S.B."/>
            <person name="Gainer-Dewar J."/>
            <person name="Goldberg J."/>
            <person name="Griggs A."/>
            <person name="Gujja S."/>
            <person name="Hansen M."/>
            <person name="Howarth C."/>
            <person name="Imamovic A."/>
            <person name="Ireland A."/>
            <person name="Larimer J."/>
            <person name="McCowan C."/>
            <person name="Murphy C."/>
            <person name="Pearson M."/>
            <person name="Poon T.W."/>
            <person name="Priest M."/>
            <person name="Roberts A."/>
            <person name="Saif S."/>
            <person name="Shea T."/>
            <person name="Sisk P."/>
            <person name="Sykes S."/>
            <person name="Wortman J."/>
            <person name="Nusbaum C."/>
            <person name="Birren B."/>
        </authorList>
    </citation>
    <scope>NUCLEOTIDE SEQUENCE [LARGE SCALE GENOMIC DNA]</scope>
    <source>
        <strain evidence="6">ACHKN1017</strain>
    </source>
</reference>
<evidence type="ECO:0000259" key="3">
    <source>
        <dbReference type="Pfam" id="PF24506"/>
    </source>
</evidence>
<feature type="domain" description="KNTC1 N-terminal" evidence="3">
    <location>
        <begin position="51"/>
        <end position="200"/>
    </location>
</feature>
<dbReference type="InterPro" id="IPR055402">
    <property type="entry name" value="KNTC1_N"/>
</dbReference>
<dbReference type="GO" id="GO:0007094">
    <property type="term" value="P:mitotic spindle assembly checkpoint signaling"/>
    <property type="evidence" value="ECO:0007669"/>
    <property type="project" value="TreeGrafter"/>
</dbReference>
<dbReference type="EnsemblMetazoa" id="ACHR006479-RA">
    <property type="protein sequence ID" value="ACHR006479-PA"/>
    <property type="gene ID" value="ACHR006479"/>
</dbReference>
<dbReference type="PANTHER" id="PTHR15688:SF1">
    <property type="entry name" value="KINETOCHORE-ASSOCIATED PROTEIN 1"/>
    <property type="match status" value="1"/>
</dbReference>
<reference evidence="5" key="2">
    <citation type="submission" date="2020-05" db="UniProtKB">
        <authorList>
            <consortium name="EnsemblMetazoa"/>
        </authorList>
    </citation>
    <scope>IDENTIFICATION</scope>
    <source>
        <strain evidence="5">ACHKN1017</strain>
    </source>
</reference>
<dbReference type="InterPro" id="IPR055403">
    <property type="entry name" value="ARM_KNTC1_1st"/>
</dbReference>
<dbReference type="Proteomes" id="UP000075881">
    <property type="component" value="Unassembled WGS sequence"/>
</dbReference>
<evidence type="ECO:0000259" key="2">
    <source>
        <dbReference type="Pfam" id="PF24504"/>
    </source>
</evidence>
<feature type="domain" description="RZZ complex subunit KNTC1/ROD C-terminal" evidence="1">
    <location>
        <begin position="1520"/>
        <end position="2072"/>
    </location>
</feature>
<dbReference type="PANTHER" id="PTHR15688">
    <property type="entry name" value="KINETOCHORE-ASSOCIATED PROTEIN 1"/>
    <property type="match status" value="1"/>
</dbReference>
<dbReference type="GO" id="GO:1903394">
    <property type="term" value="P:protein localization to kinetochore involved in kinetochore assembly"/>
    <property type="evidence" value="ECO:0007669"/>
    <property type="project" value="TreeGrafter"/>
</dbReference>
<dbReference type="GO" id="GO:0000070">
    <property type="term" value="P:mitotic sister chromatid segregation"/>
    <property type="evidence" value="ECO:0007669"/>
    <property type="project" value="TreeGrafter"/>
</dbReference>
<evidence type="ECO:0000313" key="6">
    <source>
        <dbReference type="Proteomes" id="UP000075881"/>
    </source>
</evidence>
<dbReference type="InterPro" id="IPR057303">
    <property type="entry name" value="Rod_N"/>
</dbReference>
<evidence type="ECO:0000259" key="1">
    <source>
        <dbReference type="Pfam" id="PF10493"/>
    </source>
</evidence>
<dbReference type="GO" id="GO:0005828">
    <property type="term" value="C:kinetochore microtubule"/>
    <property type="evidence" value="ECO:0007669"/>
    <property type="project" value="TreeGrafter"/>
</dbReference>
<dbReference type="Pfam" id="PF24504">
    <property type="entry name" value="Rod_N"/>
    <property type="match status" value="1"/>
</dbReference>
<dbReference type="Pfam" id="PF24506">
    <property type="entry name" value="KNTC1_N"/>
    <property type="match status" value="1"/>
</dbReference>
<dbReference type="Pfam" id="PF24520">
    <property type="entry name" value="ARM_KNTC1_1st"/>
    <property type="match status" value="1"/>
</dbReference>
<evidence type="ECO:0000259" key="4">
    <source>
        <dbReference type="Pfam" id="PF24520"/>
    </source>
</evidence>
<protein>
    <submittedName>
        <fullName evidence="5">Uncharacterized protein</fullName>
    </submittedName>
</protein>
<proteinExistence type="predicted"/>
<dbReference type="Pfam" id="PF10493">
    <property type="entry name" value="Rod_C"/>
    <property type="match status" value="1"/>
</dbReference>
<dbReference type="VEuPathDB" id="VectorBase:ACHR006479"/>
<dbReference type="InterPro" id="IPR019527">
    <property type="entry name" value="RZZ-complex_KNTC1/ROD_C"/>
</dbReference>
<organism evidence="5 6">
    <name type="scientific">Anopheles christyi</name>
    <dbReference type="NCBI Taxonomy" id="43041"/>
    <lineage>
        <taxon>Eukaryota</taxon>
        <taxon>Metazoa</taxon>
        <taxon>Ecdysozoa</taxon>
        <taxon>Arthropoda</taxon>
        <taxon>Hexapoda</taxon>
        <taxon>Insecta</taxon>
        <taxon>Pterygota</taxon>
        <taxon>Neoptera</taxon>
        <taxon>Endopterygota</taxon>
        <taxon>Diptera</taxon>
        <taxon>Nematocera</taxon>
        <taxon>Culicoidea</taxon>
        <taxon>Culicidae</taxon>
        <taxon>Anophelinae</taxon>
        <taxon>Anopheles</taxon>
    </lineage>
</organism>
<dbReference type="GO" id="GO:0031267">
    <property type="term" value="F:small GTPase binding"/>
    <property type="evidence" value="ECO:0007669"/>
    <property type="project" value="TreeGrafter"/>
</dbReference>
<name>A0A182K6U4_9DIPT</name>
<evidence type="ECO:0000313" key="5">
    <source>
        <dbReference type="EnsemblMetazoa" id="ACHR006479-PA"/>
    </source>
</evidence>
<dbReference type="InterPro" id="IPR052802">
    <property type="entry name" value="KNTC1"/>
</dbReference>
<sequence length="2093" mass="238320">MWSCVEPVSSIDESIVGVFCTSGLLRISSKQTVLPEVASFRLGSYINLVLLPSCQVLQTPTINGILQNNRLVISIDNALILYEDEKRCNQGQFVDAGCPVEVIAVSVSGNLVVCGLSNGTIVVLHISGAIVLTLEVQQSEPRAGETTFAGIFDEGNGCYLLHTAKGLLHRLTLDEAKIAELIASETNPQEQQISHFAQFEKLIGKHFRDPIVCFSPIRHYCIGKESSIPLIAAANKQSIYFYREDHVEIVSLKPEYDGVKKMFSLMNCKYALTYSGQLFEICPLTKLMSELPCTFRIDELVVLEANGDICEMLITTKPDSNGKILMKIVNFPSMEIRQEMGMSEHTWLVQQPKNSANIYYIAGLTHKEPIVQEFELKILSETDPSLRLVKLIKIGRLDEAEEFAKQFELDVQLVHQARVKQLLDGLCSSPNAENSFGKLMKVLGDVNDPAFLTSIRDANIVDRNMKKRYLQFLLTKVSAAKDVDMELVIDINERLLRMETLKLIDPYEIDQDWQQFVYHDNLLQLCTELFQKDMDAACLIWSRHIACILPQLDDTKVAILLRSIPKETSPLHVVQWLLHFVGPILHHQPQLMHLLVQFIVSRAKSFQKLAAWPMIGLTFIEDVIKLLQEVKFPLIDLRLQYDSNMEELQRMGRALRDLVTLKQQFNLQASLECYMQEDVESTAFRLLQITPLNLLARIVTEFLSKFFVGKEHLLYEQIVCYVKFLITNQHNSFWDQRCVTLVELLYDEQQQLETVLAILQAAPVPWSPAITSLMRYAASDLPIAYLIAMEQNTQIIKCLKMKYGWSLKAAFNNRLLVQRVLKLHLPEMLADIQAIVKTDGKLAFTTDVSVIVKLAEYGDVIAAAQYLDGLDKKRAEACCRSSIAMMIRMIDGRSISNDTAMAYLEALAMLKRRADSEQQKSIQQIVNIIQLRNEFGLSVSCHSFSNATDRNALLLSGIRYILSMIQHKRDQFVDLLLGAMRRLSSLLGLSILESLYETMSLLKNVHVSCLLAGQVAELADLRKPGTFCTVHRIVSLLLVQQMQSTRSGDCTGWMEDPLTFPVCRELLYQTSTDCPKEAAIRLELLRWIQLAVRYYPSGIGEELGRRTVIPESVFDAMYEQLAVVGTEGKNGCNGIRTEFLKDFKRESLSTFDVVNDDFDQVSLPRNRHAQEQETIVQCVGQALQMVLSRVKGDARSGNTFSHLVALMGPLNEVEVSTSFQSTLDGLIRVKQYPPVISIVHLLRSYQPTVGLLIPVPYAENVARKAIKYMLSQKEPNYSSAIMTLFTCENREVCLEYLRTNLTNESQRIALHTMLEFYYFTIGQEAKAVEERNQRLRYTLFHELCKLDPSLKAKKSFIFHSQSDLMKELKHKVINVELLRKMSDAFSWDYQQMLVSQVITLLSQQELTFTVRADIYGNEEIAINESAESMLALVQPYLAEIDNELLLCSKLNKYMEQANSYFYEQFFCIFEILTQYGETKEDIQTWHNILSCMKDQLTGRRRQRPGQAELEAWMRVHSDGDMLPEIAKYRYPFMLILTQPLKTLLKEEITVDNYHKLLILVSMKASAEGLDCHEMNDYFCRSAVINSINEYKIQNREKSQQSEWHRQLKNKAFLQSILRIVDSVCDLSTKLYILYYITCNALEGDDQVNAAYACYQFAREHEPSLVGIPEAKDKIDKIYRKYPVLKTQQLLQQNGVTDEKQFQLIKNPQELIQALYTESCFQKVKVNELAATIGQLHGLDVEAIQMGLLQKWLTMFGGSGMVASSDGFHNGSGMLEETLYDDHNMSDASQEDESNVHECMARAYYILSSWQRSKSVEFLVAELNSSLDASHGASDISKQLQIYQCFSRLADDNCTTYREFFTQRRYVALKCVNLLKVLGMHTISVARFEETDKMALLKMLWQSHATNPKGLEVLSLICIGYDIYAPQIWNGILKQMSRLGLVANLRALIDIVTAQRQLFGLEGYRMAWELLIKQPFRSANREQSLTEDALLARSLVMVQKCPISFRLNLVEIADVCVNVSRINMAAMLLGFTDEEQKDALKKLITTVPVPNLHDQIRELEEFGLASTITKAVCRELLTNSSESSPTVEKKWRSN</sequence>